<keyword evidence="3" id="KW-1185">Reference proteome</keyword>
<name>A0ABY7FNP3_MYAAR</name>
<proteinExistence type="predicted"/>
<protein>
    <submittedName>
        <fullName evidence="2">Uncharacterized protein</fullName>
    </submittedName>
</protein>
<dbReference type="EMBL" id="CP111024">
    <property type="protein sequence ID" value="WAR23840.1"/>
    <property type="molecule type" value="Genomic_DNA"/>
</dbReference>
<reference evidence="2" key="1">
    <citation type="submission" date="2022-11" db="EMBL/GenBank/DDBJ databases">
        <title>Centuries of genome instability and evolution in soft-shell clam transmissible cancer (bioRxiv).</title>
        <authorList>
            <person name="Hart S.F.M."/>
            <person name="Yonemitsu M.A."/>
            <person name="Giersch R.M."/>
            <person name="Beal B.F."/>
            <person name="Arriagada G."/>
            <person name="Davis B.W."/>
            <person name="Ostrander E.A."/>
            <person name="Goff S.P."/>
            <person name="Metzger M.J."/>
        </authorList>
    </citation>
    <scope>NUCLEOTIDE SEQUENCE</scope>
    <source>
        <strain evidence="2">MELC-2E11</strain>
        <tissue evidence="2">Siphon/mantle</tissue>
    </source>
</reference>
<feature type="compositionally biased region" description="Polar residues" evidence="1">
    <location>
        <begin position="192"/>
        <end position="207"/>
    </location>
</feature>
<evidence type="ECO:0000256" key="1">
    <source>
        <dbReference type="SAM" id="MobiDB-lite"/>
    </source>
</evidence>
<organism evidence="2 3">
    <name type="scientific">Mya arenaria</name>
    <name type="common">Soft-shell clam</name>
    <dbReference type="NCBI Taxonomy" id="6604"/>
    <lineage>
        <taxon>Eukaryota</taxon>
        <taxon>Metazoa</taxon>
        <taxon>Spiralia</taxon>
        <taxon>Lophotrochozoa</taxon>
        <taxon>Mollusca</taxon>
        <taxon>Bivalvia</taxon>
        <taxon>Autobranchia</taxon>
        <taxon>Heteroconchia</taxon>
        <taxon>Euheterodonta</taxon>
        <taxon>Imparidentia</taxon>
        <taxon>Neoheterodontei</taxon>
        <taxon>Myida</taxon>
        <taxon>Myoidea</taxon>
        <taxon>Myidae</taxon>
        <taxon>Mya</taxon>
    </lineage>
</organism>
<evidence type="ECO:0000313" key="2">
    <source>
        <dbReference type="EMBL" id="WAR23840.1"/>
    </source>
</evidence>
<dbReference type="Proteomes" id="UP001164746">
    <property type="component" value="Chromosome 13"/>
</dbReference>
<evidence type="ECO:0000313" key="3">
    <source>
        <dbReference type="Proteomes" id="UP001164746"/>
    </source>
</evidence>
<accession>A0ABY7FNP3</accession>
<feature type="region of interest" description="Disordered" evidence="1">
    <location>
        <begin position="19"/>
        <end position="51"/>
    </location>
</feature>
<sequence>MVCTEYLCNREVASAARMTTSGDVRLPNRDDHVSSPSQTLKKTPPELPGLHNNVANLPKSAKQPNGRKKTNYFRFPPLASEFQDPRDSNDRESNRLYASGWEMSIEKKRPLWNNAYRQHYSGDLSDTREPKNDNLLENLGFLKITDSEQDDSRGFHEYNFENSVTTGPDFLPVFSGKQEKDILNVESSLDEFSSASADSVTDQSLQKPDNLDK</sequence>
<gene>
    <name evidence="2" type="ORF">MAR_037509</name>
</gene>
<feature type="region of interest" description="Disordered" evidence="1">
    <location>
        <begin position="192"/>
        <end position="213"/>
    </location>
</feature>